<proteinExistence type="predicted"/>
<gene>
    <name evidence="2" type="primary">ORF48622</name>
</gene>
<protein>
    <submittedName>
        <fullName evidence="2">Uncharacterized protein</fullName>
    </submittedName>
</protein>
<sequence>RIEKIPTVFRNMETLQQLILDHNPLTLPPAYVCIKGRQHIMKYLLIEAIKEDRKRGILMGSDSDMKRFIRKSLPGQQSTDDLKNMLGVPESKWKRHTVLSNDSGYSTADGSERNGWQSGEVQSLIEENNNVQTDVLRKYRDHQTFYQRHQLQQDQQFNHYQQHQNVRANGSNDVARLRSGSGTHQQFLSSVGQDQTYSEMPRRTSSPSSYHQPQNRTQHLVDPTHPQYRTQH</sequence>
<accession>A0A0B6Z4U2</accession>
<feature type="compositionally biased region" description="Polar residues" evidence="1">
    <location>
        <begin position="180"/>
        <end position="218"/>
    </location>
</feature>
<name>A0A0B6Z4U2_9EUPU</name>
<feature type="non-terminal residue" evidence="2">
    <location>
        <position position="232"/>
    </location>
</feature>
<organism evidence="2">
    <name type="scientific">Arion vulgaris</name>
    <dbReference type="NCBI Taxonomy" id="1028688"/>
    <lineage>
        <taxon>Eukaryota</taxon>
        <taxon>Metazoa</taxon>
        <taxon>Spiralia</taxon>
        <taxon>Lophotrochozoa</taxon>
        <taxon>Mollusca</taxon>
        <taxon>Gastropoda</taxon>
        <taxon>Heterobranchia</taxon>
        <taxon>Euthyneura</taxon>
        <taxon>Panpulmonata</taxon>
        <taxon>Eupulmonata</taxon>
        <taxon>Stylommatophora</taxon>
        <taxon>Helicina</taxon>
        <taxon>Arionoidea</taxon>
        <taxon>Arionidae</taxon>
        <taxon>Arion</taxon>
    </lineage>
</organism>
<feature type="non-terminal residue" evidence="2">
    <location>
        <position position="1"/>
    </location>
</feature>
<evidence type="ECO:0000256" key="1">
    <source>
        <dbReference type="SAM" id="MobiDB-lite"/>
    </source>
</evidence>
<feature type="region of interest" description="Disordered" evidence="1">
    <location>
        <begin position="173"/>
        <end position="232"/>
    </location>
</feature>
<dbReference type="AlphaFoldDB" id="A0A0B6Z4U2"/>
<reference evidence="2" key="1">
    <citation type="submission" date="2014-12" db="EMBL/GenBank/DDBJ databases">
        <title>Insight into the proteome of Arion vulgaris.</title>
        <authorList>
            <person name="Aradska J."/>
            <person name="Bulat T."/>
            <person name="Smidak R."/>
            <person name="Sarate P."/>
            <person name="Gangsoo J."/>
            <person name="Sialana F."/>
            <person name="Bilban M."/>
            <person name="Lubec G."/>
        </authorList>
    </citation>
    <scope>NUCLEOTIDE SEQUENCE</scope>
    <source>
        <tissue evidence="2">Skin</tissue>
    </source>
</reference>
<evidence type="ECO:0000313" key="2">
    <source>
        <dbReference type="EMBL" id="CEK63533.1"/>
    </source>
</evidence>
<dbReference type="EMBL" id="HACG01016668">
    <property type="protein sequence ID" value="CEK63533.1"/>
    <property type="molecule type" value="Transcribed_RNA"/>
</dbReference>